<organism evidence="1 2">
    <name type="scientific">Zhongshania arctica</name>
    <dbReference type="NCBI Taxonomy" id="3238302"/>
    <lineage>
        <taxon>Bacteria</taxon>
        <taxon>Pseudomonadati</taxon>
        <taxon>Pseudomonadota</taxon>
        <taxon>Gammaproteobacteria</taxon>
        <taxon>Cellvibrionales</taxon>
        <taxon>Spongiibacteraceae</taxon>
        <taxon>Zhongshania</taxon>
    </lineage>
</organism>
<dbReference type="EMBL" id="JBFRYB010000001">
    <property type="protein sequence ID" value="MEX1664301.1"/>
    <property type="molecule type" value="Genomic_DNA"/>
</dbReference>
<gene>
    <name evidence="1" type="ORF">AB4875_02310</name>
</gene>
<comment type="caution">
    <text evidence="1">The sequence shown here is derived from an EMBL/GenBank/DDBJ whole genome shotgun (WGS) entry which is preliminary data.</text>
</comment>
<protein>
    <recommendedName>
        <fullName evidence="3">Lipoprotein</fullName>
    </recommendedName>
</protein>
<dbReference type="PROSITE" id="PS51257">
    <property type="entry name" value="PROKAR_LIPOPROTEIN"/>
    <property type="match status" value="1"/>
</dbReference>
<evidence type="ECO:0000313" key="1">
    <source>
        <dbReference type="EMBL" id="MEX1664301.1"/>
    </source>
</evidence>
<dbReference type="Proteomes" id="UP001557484">
    <property type="component" value="Unassembled WGS sequence"/>
</dbReference>
<accession>A0ABV3TS15</accession>
<keyword evidence="2" id="KW-1185">Reference proteome</keyword>
<dbReference type="RefSeq" id="WP_368374425.1">
    <property type="nucleotide sequence ID" value="NZ_JBFRYB010000001.1"/>
</dbReference>
<evidence type="ECO:0000313" key="2">
    <source>
        <dbReference type="Proteomes" id="UP001557484"/>
    </source>
</evidence>
<sequence>MRLTVLLSIILILQGCTVAYYKTDDELNSPETSLSKGKCNIEYFLEISAEMRQRTTGTNERAEWAEKAESKYINSIENVFSSVPCSSNQVSAKEHANFIINVKISPYHSALSQEWLTGLSFGLIPSWGTRPNEYTYTFRNLENSASHKYSIDNVSFNHLVLFPVFWVTFLTLDETKEFERALENFIENS</sequence>
<reference evidence="1 2" key="1">
    <citation type="journal article" date="2011" name="Int. J. Syst. Evol. Microbiol.">
        <title>Zhongshania antarctica gen. nov., sp. nov. and Zhongshania guokunii sp. nov., gammaproteobacteria respectively isolated from coastal attached (fast) ice and surface seawater of the Antarctic.</title>
        <authorList>
            <person name="Li H.J."/>
            <person name="Zhang X.Y."/>
            <person name="Chen C.X."/>
            <person name="Zhang Y.J."/>
            <person name="Gao Z.M."/>
            <person name="Yu Y."/>
            <person name="Chen X.L."/>
            <person name="Chen B."/>
            <person name="Zhang Y.Z."/>
        </authorList>
    </citation>
    <scope>NUCLEOTIDE SEQUENCE [LARGE SCALE GENOMIC DNA]</scope>
    <source>
        <strain evidence="1 2">R06B22</strain>
    </source>
</reference>
<evidence type="ECO:0008006" key="3">
    <source>
        <dbReference type="Google" id="ProtNLM"/>
    </source>
</evidence>
<name>A0ABV3TS15_9GAMM</name>
<proteinExistence type="predicted"/>